<sequence>MNKWLHRNGFSWKKPTGVPHKFSEEKQQQFMAEYEALRLTAGDKEPILFMDTVHPTQSMKLSGGWIRRGERKPVKTTGRRTRMNIIGALSLNDIARTVTCDCTQTSARTICDFFIAIRQTYPVRQNVYLILDGALYHRASLVQDRAVVMNIELHCLPPYSPNLNPIERLWKGMNEHARNNRYFASAKAFQAAIKGVFSDTLPEIAGKLSCRVNDNFQTLKPTSSG</sequence>
<dbReference type="AlphaFoldDB" id="A0A3P8JKW4"/>
<dbReference type="InterPro" id="IPR012337">
    <property type="entry name" value="RNaseH-like_sf"/>
</dbReference>
<feature type="domain" description="Winged helix-turn helix" evidence="2">
    <location>
        <begin position="1"/>
        <end position="34"/>
    </location>
</feature>
<gene>
    <name evidence="3" type="ORF">NCTC13098_03838</name>
</gene>
<dbReference type="Pfam" id="PF13592">
    <property type="entry name" value="HTH_33"/>
    <property type="match status" value="1"/>
</dbReference>
<dbReference type="Pfam" id="PF13358">
    <property type="entry name" value="DDE_3"/>
    <property type="match status" value="1"/>
</dbReference>
<accession>A0A3P8JKW4</accession>
<dbReference type="SUPFAM" id="SSF53098">
    <property type="entry name" value="Ribonuclease H-like"/>
    <property type="match status" value="1"/>
</dbReference>
<dbReference type="Gene3D" id="3.30.420.10">
    <property type="entry name" value="Ribonuclease H-like superfamily/Ribonuclease H"/>
    <property type="match status" value="1"/>
</dbReference>
<dbReference type="GO" id="GO:0003676">
    <property type="term" value="F:nucleic acid binding"/>
    <property type="evidence" value="ECO:0007669"/>
    <property type="project" value="InterPro"/>
</dbReference>
<evidence type="ECO:0000313" key="3">
    <source>
        <dbReference type="EMBL" id="VDR27468.1"/>
    </source>
</evidence>
<protein>
    <recommendedName>
        <fullName evidence="5">DDE superfamily endonuclease</fullName>
    </recommendedName>
</protein>
<evidence type="ECO:0000313" key="4">
    <source>
        <dbReference type="Proteomes" id="UP000274346"/>
    </source>
</evidence>
<evidence type="ECO:0000259" key="1">
    <source>
        <dbReference type="Pfam" id="PF13358"/>
    </source>
</evidence>
<evidence type="ECO:0000259" key="2">
    <source>
        <dbReference type="Pfam" id="PF13592"/>
    </source>
</evidence>
<reference evidence="3 4" key="1">
    <citation type="submission" date="2018-12" db="EMBL/GenBank/DDBJ databases">
        <authorList>
            <consortium name="Pathogen Informatics"/>
        </authorList>
    </citation>
    <scope>NUCLEOTIDE SEQUENCE [LARGE SCALE GENOMIC DNA]</scope>
    <source>
        <strain evidence="3 4">NCTC13098</strain>
    </source>
</reference>
<evidence type="ECO:0008006" key="5">
    <source>
        <dbReference type="Google" id="ProtNLM"/>
    </source>
</evidence>
<dbReference type="KEGG" id="rtg:NCTC13098_03838"/>
<organism evidence="3 4">
    <name type="scientific">Raoultella terrigena</name>
    <name type="common">Klebsiella terrigena</name>
    <dbReference type="NCBI Taxonomy" id="577"/>
    <lineage>
        <taxon>Bacteria</taxon>
        <taxon>Pseudomonadati</taxon>
        <taxon>Pseudomonadota</taxon>
        <taxon>Gammaproteobacteria</taxon>
        <taxon>Enterobacterales</taxon>
        <taxon>Enterobacteriaceae</taxon>
        <taxon>Klebsiella/Raoultella group</taxon>
        <taxon>Raoultella</taxon>
    </lineage>
</organism>
<dbReference type="InterPro" id="IPR038717">
    <property type="entry name" value="Tc1-like_DDE_dom"/>
</dbReference>
<dbReference type="NCBIfam" id="NF033545">
    <property type="entry name" value="transpos_IS630"/>
    <property type="match status" value="1"/>
</dbReference>
<feature type="domain" description="Tc1-like transposase DDE" evidence="1">
    <location>
        <begin position="47"/>
        <end position="189"/>
    </location>
</feature>
<proteinExistence type="predicted"/>
<name>A0A3P8JKW4_RAOTE</name>
<dbReference type="InterPro" id="IPR036397">
    <property type="entry name" value="RNaseH_sf"/>
</dbReference>
<dbReference type="Proteomes" id="UP000274346">
    <property type="component" value="Chromosome"/>
</dbReference>
<dbReference type="InterPro" id="IPR047655">
    <property type="entry name" value="Transpos_IS630-like"/>
</dbReference>
<dbReference type="InterPro" id="IPR025959">
    <property type="entry name" value="Winged_HTH_dom"/>
</dbReference>
<dbReference type="EMBL" id="LR131271">
    <property type="protein sequence ID" value="VDR27468.1"/>
    <property type="molecule type" value="Genomic_DNA"/>
</dbReference>